<keyword evidence="2" id="KW-1003">Cell membrane</keyword>
<keyword evidence="4 6" id="KW-1133">Transmembrane helix</keyword>
<dbReference type="CDD" id="cd06581">
    <property type="entry name" value="TM_PBP1_LivM_like"/>
    <property type="match status" value="1"/>
</dbReference>
<evidence type="ECO:0000256" key="4">
    <source>
        <dbReference type="ARBA" id="ARBA00022989"/>
    </source>
</evidence>
<evidence type="ECO:0000313" key="7">
    <source>
        <dbReference type="EMBL" id="CAB4535974.1"/>
    </source>
</evidence>
<feature type="transmembrane region" description="Helical" evidence="6">
    <location>
        <begin position="38"/>
        <end position="59"/>
    </location>
</feature>
<evidence type="ECO:0000256" key="5">
    <source>
        <dbReference type="ARBA" id="ARBA00023136"/>
    </source>
</evidence>
<gene>
    <name evidence="7" type="ORF">UFOPK1413_00474</name>
</gene>
<dbReference type="PANTHER" id="PTHR30482">
    <property type="entry name" value="HIGH-AFFINITY BRANCHED-CHAIN AMINO ACID TRANSPORT SYSTEM PERMEASE"/>
    <property type="match status" value="1"/>
</dbReference>
<dbReference type="Pfam" id="PF02653">
    <property type="entry name" value="BPD_transp_2"/>
    <property type="match status" value="1"/>
</dbReference>
<keyword evidence="3 6" id="KW-0812">Transmembrane</keyword>
<dbReference type="GO" id="GO:0005886">
    <property type="term" value="C:plasma membrane"/>
    <property type="evidence" value="ECO:0007669"/>
    <property type="project" value="UniProtKB-SubCell"/>
</dbReference>
<accession>A0A6J6BBD0</accession>
<evidence type="ECO:0000256" key="6">
    <source>
        <dbReference type="SAM" id="Phobius"/>
    </source>
</evidence>
<feature type="transmembrane region" description="Helical" evidence="6">
    <location>
        <begin position="94"/>
        <end position="115"/>
    </location>
</feature>
<organism evidence="7">
    <name type="scientific">freshwater metagenome</name>
    <dbReference type="NCBI Taxonomy" id="449393"/>
    <lineage>
        <taxon>unclassified sequences</taxon>
        <taxon>metagenomes</taxon>
        <taxon>ecological metagenomes</taxon>
    </lineage>
</organism>
<sequence length="338" mass="35672">MDFLGIFNSSISFIIAPTTIAYALATLGLALHFGFGGLLNMGMAGFMALGAYGYAISILSFGLPWYLAAFVGIAASIVFALILGIPTLRLRGDYLAIVTIAAAEIVRLMLLSSAFGGLTGSADGLSGFNGPGGTVTNPTVGAGGFNDSNPIPPGDYGFVPFLDNERTWYLRIVGIVILGLAIFIVWRLVNSPWGRVIKGIREDEDAVRSLGKNVFAYKMQALIIGGVIGALGGLMLAFSTNVNSSVYVTSLTFFLWTALLLGGAATVFGPLAGSIIFWVLQAFLGLIFPALAEAGLMPFTTIQAAQIKYIIVGFALVLLVVFRPQGLFGNKKELTFVK</sequence>
<proteinExistence type="predicted"/>
<dbReference type="PANTHER" id="PTHR30482:SF10">
    <property type="entry name" value="HIGH-AFFINITY BRANCHED-CHAIN AMINO ACID TRANSPORT PROTEIN BRAE"/>
    <property type="match status" value="1"/>
</dbReference>
<reference evidence="7" key="1">
    <citation type="submission" date="2020-05" db="EMBL/GenBank/DDBJ databases">
        <authorList>
            <person name="Chiriac C."/>
            <person name="Salcher M."/>
            <person name="Ghai R."/>
            <person name="Kavagutti S V."/>
        </authorList>
    </citation>
    <scope>NUCLEOTIDE SEQUENCE</scope>
</reference>
<protein>
    <submittedName>
        <fullName evidence="7">Unannotated protein</fullName>
    </submittedName>
</protein>
<name>A0A6J6BBD0_9ZZZZ</name>
<feature type="transmembrane region" description="Helical" evidence="6">
    <location>
        <begin position="221"/>
        <end position="240"/>
    </location>
</feature>
<evidence type="ECO:0000256" key="1">
    <source>
        <dbReference type="ARBA" id="ARBA00004651"/>
    </source>
</evidence>
<evidence type="ECO:0000256" key="2">
    <source>
        <dbReference type="ARBA" id="ARBA00022475"/>
    </source>
</evidence>
<feature type="transmembrane region" description="Helical" evidence="6">
    <location>
        <begin position="168"/>
        <end position="189"/>
    </location>
</feature>
<feature type="transmembrane region" description="Helical" evidence="6">
    <location>
        <begin position="275"/>
        <end position="292"/>
    </location>
</feature>
<dbReference type="InterPro" id="IPR043428">
    <property type="entry name" value="LivM-like"/>
</dbReference>
<dbReference type="EMBL" id="CAEZSG010000055">
    <property type="protein sequence ID" value="CAB4535974.1"/>
    <property type="molecule type" value="Genomic_DNA"/>
</dbReference>
<feature type="transmembrane region" description="Helical" evidence="6">
    <location>
        <begin position="6"/>
        <end position="31"/>
    </location>
</feature>
<keyword evidence="5 6" id="KW-0472">Membrane</keyword>
<dbReference type="GO" id="GO:0015658">
    <property type="term" value="F:branched-chain amino acid transmembrane transporter activity"/>
    <property type="evidence" value="ECO:0007669"/>
    <property type="project" value="InterPro"/>
</dbReference>
<dbReference type="InterPro" id="IPR001851">
    <property type="entry name" value="ABC_transp_permease"/>
</dbReference>
<feature type="transmembrane region" description="Helical" evidence="6">
    <location>
        <begin position="304"/>
        <end position="322"/>
    </location>
</feature>
<dbReference type="AlphaFoldDB" id="A0A6J6BBD0"/>
<evidence type="ECO:0000256" key="3">
    <source>
        <dbReference type="ARBA" id="ARBA00022692"/>
    </source>
</evidence>
<feature type="transmembrane region" description="Helical" evidence="6">
    <location>
        <begin position="246"/>
        <end position="268"/>
    </location>
</feature>
<comment type="subcellular location">
    <subcellularLocation>
        <location evidence="1">Cell membrane</location>
        <topology evidence="1">Multi-pass membrane protein</topology>
    </subcellularLocation>
</comment>
<feature type="transmembrane region" description="Helical" evidence="6">
    <location>
        <begin position="65"/>
        <end position="85"/>
    </location>
</feature>